<evidence type="ECO:0000313" key="13">
    <source>
        <dbReference type="Proteomes" id="UP000580718"/>
    </source>
</evidence>
<evidence type="ECO:0000256" key="7">
    <source>
        <dbReference type="ARBA" id="ARBA00023136"/>
    </source>
</evidence>
<proteinExistence type="predicted"/>
<feature type="transmembrane region" description="Helical" evidence="9">
    <location>
        <begin position="199"/>
        <end position="220"/>
    </location>
</feature>
<reference evidence="10 13" key="2">
    <citation type="submission" date="2020-08" db="EMBL/GenBank/DDBJ databases">
        <title>Sequencing the genomes of 1000 actinobacteria strains.</title>
        <authorList>
            <person name="Klenk H.-P."/>
        </authorList>
    </citation>
    <scope>NUCLEOTIDE SEQUENCE [LARGE SCALE GENOMIC DNA]</scope>
    <source>
        <strain evidence="10 13">DSM 16678</strain>
    </source>
</reference>
<feature type="transmembrane region" description="Helical" evidence="9">
    <location>
        <begin position="306"/>
        <end position="324"/>
    </location>
</feature>
<name>A0A323VD92_9ACTN</name>
<dbReference type="CDD" id="cd06579">
    <property type="entry name" value="TM_PBP1_transp_AraH_like"/>
    <property type="match status" value="1"/>
</dbReference>
<feature type="transmembrane region" description="Helical" evidence="9">
    <location>
        <begin position="131"/>
        <end position="154"/>
    </location>
</feature>
<accession>A0A323VD92</accession>
<dbReference type="Proteomes" id="UP000580718">
    <property type="component" value="Unassembled WGS sequence"/>
</dbReference>
<feature type="region of interest" description="Disordered" evidence="8">
    <location>
        <begin position="1"/>
        <end position="40"/>
    </location>
</feature>
<dbReference type="GO" id="GO:0005886">
    <property type="term" value="C:plasma membrane"/>
    <property type="evidence" value="ECO:0007669"/>
    <property type="project" value="UniProtKB-SubCell"/>
</dbReference>
<dbReference type="Proteomes" id="UP000247602">
    <property type="component" value="Unassembled WGS sequence"/>
</dbReference>
<evidence type="ECO:0000256" key="4">
    <source>
        <dbReference type="ARBA" id="ARBA00022519"/>
    </source>
</evidence>
<evidence type="ECO:0000256" key="9">
    <source>
        <dbReference type="SAM" id="Phobius"/>
    </source>
</evidence>
<feature type="transmembrane region" description="Helical" evidence="9">
    <location>
        <begin position="251"/>
        <end position="275"/>
    </location>
</feature>
<sequence>MSTSVSAADRSGAADQPPAEHTGAPAPAGPGAPNRPARGGRRVSGADLLRRWAVVLLWIAMAAAFAVANPDLFLREGTFNIVFGANGQLVFLCMAVLAPFCVGEFDFSVAGVMGMTGVTVTVMYAQQGWSLPAAVAFALLLGALAGALNGFIVVVLGVDPIITTLGVATALQGVALWISGMSTVTGLPVSFGRVVTDRFLGMPLFFWYGLALTLAFAYVLHVTPLGRHMAFVGANREVARLAGIRVDRMRFGAFTFAGTIAGLAGVLLAANIGGFDPTSSGIQLLPALAATFLGTAILFPGRFNPLGTWIAVFFLATGIVGLQLLGLTGWISDVFFGGSLVVAVTVSTLLRRRRSRF</sequence>
<keyword evidence="12" id="KW-1185">Reference proteome</keyword>
<feature type="transmembrane region" description="Helical" evidence="9">
    <location>
        <begin position="281"/>
        <end position="299"/>
    </location>
</feature>
<reference evidence="11 12" key="1">
    <citation type="submission" date="2018-06" db="EMBL/GenBank/DDBJ databases">
        <title>Draft genome sequence of Modestobacter versicolor CP153-2.</title>
        <authorList>
            <person name="Gundlapally S.R."/>
        </authorList>
    </citation>
    <scope>NUCLEOTIDE SEQUENCE [LARGE SCALE GENOMIC DNA]</scope>
    <source>
        <strain evidence="11 12">CP153-2</strain>
    </source>
</reference>
<dbReference type="InterPro" id="IPR001851">
    <property type="entry name" value="ABC_transp_permease"/>
</dbReference>
<dbReference type="OrthoDB" id="3676653at2"/>
<evidence type="ECO:0000256" key="3">
    <source>
        <dbReference type="ARBA" id="ARBA00022475"/>
    </source>
</evidence>
<feature type="transmembrane region" description="Helical" evidence="9">
    <location>
        <begin position="107"/>
        <end position="125"/>
    </location>
</feature>
<dbReference type="EMBL" id="QKNV01000046">
    <property type="protein sequence ID" value="PZA22150.1"/>
    <property type="molecule type" value="Genomic_DNA"/>
</dbReference>
<gene>
    <name evidence="11" type="ORF">DMO24_06615</name>
    <name evidence="10" type="ORF">FHX36_000498</name>
</gene>
<comment type="subcellular location">
    <subcellularLocation>
        <location evidence="1">Cell membrane</location>
        <topology evidence="1">Multi-pass membrane protein</topology>
    </subcellularLocation>
</comment>
<feature type="transmembrane region" description="Helical" evidence="9">
    <location>
        <begin position="79"/>
        <end position="100"/>
    </location>
</feature>
<dbReference type="RefSeq" id="WP_110551531.1">
    <property type="nucleotide sequence ID" value="NZ_JACIBU010000001.1"/>
</dbReference>
<dbReference type="AlphaFoldDB" id="A0A323VD92"/>
<feature type="transmembrane region" description="Helical" evidence="9">
    <location>
        <begin position="48"/>
        <end position="67"/>
    </location>
</feature>
<dbReference type="EMBL" id="JACIBU010000001">
    <property type="protein sequence ID" value="MBB3674763.1"/>
    <property type="molecule type" value="Genomic_DNA"/>
</dbReference>
<evidence type="ECO:0000256" key="5">
    <source>
        <dbReference type="ARBA" id="ARBA00022692"/>
    </source>
</evidence>
<keyword evidence="2" id="KW-0813">Transport</keyword>
<evidence type="ECO:0000256" key="2">
    <source>
        <dbReference type="ARBA" id="ARBA00022448"/>
    </source>
</evidence>
<evidence type="ECO:0000256" key="8">
    <source>
        <dbReference type="SAM" id="MobiDB-lite"/>
    </source>
</evidence>
<keyword evidence="3" id="KW-1003">Cell membrane</keyword>
<keyword evidence="7 9" id="KW-0472">Membrane</keyword>
<dbReference type="GO" id="GO:0022857">
    <property type="term" value="F:transmembrane transporter activity"/>
    <property type="evidence" value="ECO:0007669"/>
    <property type="project" value="InterPro"/>
</dbReference>
<keyword evidence="5 9" id="KW-0812">Transmembrane</keyword>
<keyword evidence="6 9" id="KW-1133">Transmembrane helix</keyword>
<evidence type="ECO:0000256" key="1">
    <source>
        <dbReference type="ARBA" id="ARBA00004651"/>
    </source>
</evidence>
<evidence type="ECO:0000256" key="6">
    <source>
        <dbReference type="ARBA" id="ARBA00022989"/>
    </source>
</evidence>
<comment type="caution">
    <text evidence="11">The sequence shown here is derived from an EMBL/GenBank/DDBJ whole genome shotgun (WGS) entry which is preliminary data.</text>
</comment>
<dbReference type="PANTHER" id="PTHR32196:SF21">
    <property type="entry name" value="ABC TRANSPORTER PERMEASE PROTEIN YPHD-RELATED"/>
    <property type="match status" value="1"/>
</dbReference>
<evidence type="ECO:0000313" key="12">
    <source>
        <dbReference type="Proteomes" id="UP000247602"/>
    </source>
</evidence>
<feature type="compositionally biased region" description="Low complexity" evidence="8">
    <location>
        <begin position="23"/>
        <end position="37"/>
    </location>
</feature>
<organism evidence="11 12">
    <name type="scientific">Modestobacter versicolor</name>
    <dbReference type="NCBI Taxonomy" id="429133"/>
    <lineage>
        <taxon>Bacteria</taxon>
        <taxon>Bacillati</taxon>
        <taxon>Actinomycetota</taxon>
        <taxon>Actinomycetes</taxon>
        <taxon>Geodermatophilales</taxon>
        <taxon>Geodermatophilaceae</taxon>
        <taxon>Modestobacter</taxon>
    </lineage>
</organism>
<protein>
    <submittedName>
        <fullName evidence="11">ABC transporter permease</fullName>
    </submittedName>
    <submittedName>
        <fullName evidence="10">Ribose transport system permease protein</fullName>
    </submittedName>
</protein>
<dbReference type="PANTHER" id="PTHR32196">
    <property type="entry name" value="ABC TRANSPORTER PERMEASE PROTEIN YPHD-RELATED-RELATED"/>
    <property type="match status" value="1"/>
</dbReference>
<evidence type="ECO:0000313" key="10">
    <source>
        <dbReference type="EMBL" id="MBB3674763.1"/>
    </source>
</evidence>
<evidence type="ECO:0000313" key="11">
    <source>
        <dbReference type="EMBL" id="PZA22150.1"/>
    </source>
</evidence>
<dbReference type="Pfam" id="PF02653">
    <property type="entry name" value="BPD_transp_2"/>
    <property type="match status" value="1"/>
</dbReference>
<feature type="transmembrane region" description="Helical" evidence="9">
    <location>
        <begin position="161"/>
        <end position="179"/>
    </location>
</feature>
<feature type="transmembrane region" description="Helical" evidence="9">
    <location>
        <begin position="330"/>
        <end position="350"/>
    </location>
</feature>
<keyword evidence="4" id="KW-0997">Cell inner membrane</keyword>